<dbReference type="GO" id="GO:0043590">
    <property type="term" value="C:bacterial nucleoid"/>
    <property type="evidence" value="ECO:0007669"/>
    <property type="project" value="TreeGrafter"/>
</dbReference>
<dbReference type="PANTHER" id="PTHR33991:SF1">
    <property type="entry name" value="DNA REPAIR PROTEIN RECO"/>
    <property type="match status" value="1"/>
</dbReference>
<comment type="similarity">
    <text evidence="1 7">Belongs to the RecO family.</text>
</comment>
<dbReference type="GO" id="GO:0006302">
    <property type="term" value="P:double-strand break repair"/>
    <property type="evidence" value="ECO:0007669"/>
    <property type="project" value="TreeGrafter"/>
</dbReference>
<reference evidence="9 10" key="2">
    <citation type="submission" date="2009-02" db="EMBL/GenBank/DDBJ databases">
        <title>Draft genome sequence of Clostridium methylpentosum (DSM 5476).</title>
        <authorList>
            <person name="Sudarsanam P."/>
            <person name="Ley R."/>
            <person name="Guruge J."/>
            <person name="Turnbaugh P.J."/>
            <person name="Mahowald M."/>
            <person name="Liep D."/>
            <person name="Gordon J."/>
        </authorList>
    </citation>
    <scope>NUCLEOTIDE SEQUENCE [LARGE SCALE GENOMIC DNA]</scope>
    <source>
        <strain evidence="9 10">DSM 5476</strain>
    </source>
</reference>
<evidence type="ECO:0000256" key="3">
    <source>
        <dbReference type="ARBA" id="ARBA00022763"/>
    </source>
</evidence>
<protein>
    <recommendedName>
        <fullName evidence="2 7">DNA repair protein RecO</fullName>
    </recommendedName>
    <alternativeName>
        <fullName evidence="6 7">Recombination protein O</fullName>
    </alternativeName>
</protein>
<evidence type="ECO:0000256" key="2">
    <source>
        <dbReference type="ARBA" id="ARBA00021310"/>
    </source>
</evidence>
<dbReference type="EMBL" id="ACEC01000091">
    <property type="protein sequence ID" value="EEG29761.1"/>
    <property type="molecule type" value="Genomic_DNA"/>
</dbReference>
<dbReference type="Gene3D" id="6.20.220.20">
    <property type="entry name" value="Recombination protein O, zinc-binding domain"/>
    <property type="match status" value="1"/>
</dbReference>
<accession>C0EFF2</accession>
<evidence type="ECO:0000313" key="10">
    <source>
        <dbReference type="Proteomes" id="UP000003340"/>
    </source>
</evidence>
<dbReference type="Gene3D" id="1.20.1440.120">
    <property type="entry name" value="Recombination protein O, C-terminal domain"/>
    <property type="match status" value="1"/>
</dbReference>
<evidence type="ECO:0000259" key="8">
    <source>
        <dbReference type="Pfam" id="PF11967"/>
    </source>
</evidence>
<keyword evidence="5 7" id="KW-0234">DNA repair</keyword>
<comment type="caution">
    <text evidence="9">The sequence shown here is derived from an EMBL/GenBank/DDBJ whole genome shotgun (WGS) entry which is preliminary data.</text>
</comment>
<dbReference type="eggNOG" id="COG1381">
    <property type="taxonomic scope" value="Bacteria"/>
</dbReference>
<dbReference type="InterPro" id="IPR022572">
    <property type="entry name" value="DNA_rep/recomb_RecO_N"/>
</dbReference>
<organism evidence="9 10">
    <name type="scientific">[Clostridium] methylpentosum DSM 5476</name>
    <dbReference type="NCBI Taxonomy" id="537013"/>
    <lineage>
        <taxon>Bacteria</taxon>
        <taxon>Bacillati</taxon>
        <taxon>Bacillota</taxon>
        <taxon>Clostridia</taxon>
        <taxon>Eubacteriales</taxon>
        <taxon>Oscillospiraceae</taxon>
        <taxon>Oscillospiraceae incertae sedis</taxon>
    </lineage>
</organism>
<feature type="domain" description="DNA replication/recombination mediator RecO N-terminal" evidence="8">
    <location>
        <begin position="1"/>
        <end position="67"/>
    </location>
</feature>
<dbReference type="HOGENOM" id="CLU_066632_3_0_9"/>
<dbReference type="HAMAP" id="MF_00201">
    <property type="entry name" value="RecO"/>
    <property type="match status" value="1"/>
</dbReference>
<evidence type="ECO:0000256" key="4">
    <source>
        <dbReference type="ARBA" id="ARBA00023172"/>
    </source>
</evidence>
<evidence type="ECO:0000256" key="5">
    <source>
        <dbReference type="ARBA" id="ARBA00023204"/>
    </source>
</evidence>
<name>C0EFF2_9FIRM</name>
<keyword evidence="10" id="KW-1185">Reference proteome</keyword>
<dbReference type="SUPFAM" id="SSF57863">
    <property type="entry name" value="ArfGap/RecO-like zinc finger"/>
    <property type="match status" value="1"/>
</dbReference>
<dbReference type="InterPro" id="IPR042242">
    <property type="entry name" value="RecO_C"/>
</dbReference>
<dbReference type="InterPro" id="IPR037278">
    <property type="entry name" value="ARFGAP/RecO"/>
</dbReference>
<gene>
    <name evidence="7 9" type="primary">recO</name>
    <name evidence="9" type="ORF">CLOSTMETH_02594</name>
</gene>
<evidence type="ECO:0000256" key="1">
    <source>
        <dbReference type="ARBA" id="ARBA00007452"/>
    </source>
</evidence>
<dbReference type="Pfam" id="PF02565">
    <property type="entry name" value="RecO_C"/>
    <property type="match status" value="1"/>
</dbReference>
<dbReference type="Proteomes" id="UP000003340">
    <property type="component" value="Unassembled WGS sequence"/>
</dbReference>
<dbReference type="NCBIfam" id="TIGR00613">
    <property type="entry name" value="reco"/>
    <property type="match status" value="1"/>
</dbReference>
<evidence type="ECO:0000256" key="6">
    <source>
        <dbReference type="ARBA" id="ARBA00033409"/>
    </source>
</evidence>
<evidence type="ECO:0000256" key="7">
    <source>
        <dbReference type="HAMAP-Rule" id="MF_00201"/>
    </source>
</evidence>
<sequence>MIIKTEGMILSQRSYRDSEKFLTILTRDQGVIEAKLRQFGQIKRSQFNLIGPLGYFRFDLFVLKQRYTVDAAEKIEDFFPLRYDVEKLALAGYFCELTQSLASPREDAWVYLRLLLNTLALLEKDRRSPAFLKAVFELRALSLGGFMPDLVCCKHCCQFEGKKLYFLPFAGTLVCSDCLPGSPENNQLHIPLAPPVLAAMRYILYKEADKLFQFSLADKPLEQLGKITEYYTLCHMENSKFPSLQLYHQFVNLSTGENHEPAT</sequence>
<comment type="function">
    <text evidence="7">Involved in DNA repair and RecF pathway recombination.</text>
</comment>
<dbReference type="PANTHER" id="PTHR33991">
    <property type="entry name" value="DNA REPAIR PROTEIN RECO"/>
    <property type="match status" value="1"/>
</dbReference>
<dbReference type="Gene3D" id="2.40.50.140">
    <property type="entry name" value="Nucleic acid-binding proteins"/>
    <property type="match status" value="1"/>
</dbReference>
<dbReference type="InterPro" id="IPR012340">
    <property type="entry name" value="NA-bd_OB-fold"/>
</dbReference>
<dbReference type="GO" id="GO:0006310">
    <property type="term" value="P:DNA recombination"/>
    <property type="evidence" value="ECO:0007669"/>
    <property type="project" value="UniProtKB-UniRule"/>
</dbReference>
<evidence type="ECO:0000313" key="9">
    <source>
        <dbReference type="EMBL" id="EEG29761.1"/>
    </source>
</evidence>
<dbReference type="InterPro" id="IPR003717">
    <property type="entry name" value="RecO"/>
</dbReference>
<dbReference type="STRING" id="537013.CLOSTMETH_02594"/>
<proteinExistence type="inferred from homology"/>
<keyword evidence="4 7" id="KW-0233">DNA recombination</keyword>
<reference evidence="9 10" key="1">
    <citation type="submission" date="2009-01" db="EMBL/GenBank/DDBJ databases">
        <authorList>
            <person name="Fulton L."/>
            <person name="Clifton S."/>
            <person name="Fulton B."/>
            <person name="Xu J."/>
            <person name="Minx P."/>
            <person name="Pepin K.H."/>
            <person name="Johnson M."/>
            <person name="Bhonagiri V."/>
            <person name="Nash W.E."/>
            <person name="Mardis E.R."/>
            <person name="Wilson R.K."/>
        </authorList>
    </citation>
    <scope>NUCLEOTIDE SEQUENCE [LARGE SCALE GENOMIC DNA]</scope>
    <source>
        <strain evidence="9 10">DSM 5476</strain>
    </source>
</reference>
<dbReference type="Pfam" id="PF11967">
    <property type="entry name" value="RecO_N"/>
    <property type="match status" value="1"/>
</dbReference>
<keyword evidence="3 7" id="KW-0227">DNA damage</keyword>
<dbReference type="AlphaFoldDB" id="C0EFF2"/>